<proteinExistence type="predicted"/>
<comment type="caution">
    <text evidence="1">The sequence shown here is derived from an EMBL/GenBank/DDBJ whole genome shotgun (WGS) entry which is preliminary data.</text>
</comment>
<protein>
    <recommendedName>
        <fullName evidence="3">Apea-like HEPN domain-containing protein</fullName>
    </recommendedName>
</protein>
<accession>A0A3E4GTS7</accession>
<evidence type="ECO:0000313" key="2">
    <source>
        <dbReference type="Proteomes" id="UP000260655"/>
    </source>
</evidence>
<dbReference type="Proteomes" id="UP000260655">
    <property type="component" value="Unassembled WGS sequence"/>
</dbReference>
<dbReference type="EMBL" id="QSOV01000001">
    <property type="protein sequence ID" value="RGJ26288.1"/>
    <property type="molecule type" value="Genomic_DNA"/>
</dbReference>
<evidence type="ECO:0008006" key="3">
    <source>
        <dbReference type="Google" id="ProtNLM"/>
    </source>
</evidence>
<dbReference type="AlphaFoldDB" id="A0A3E4GTS7"/>
<sequence length="285" mass="33390">MKILSNRLALVLAEYSELPSSVQKVIDGNNKKDINMKGVLRLYKCGDKYLYVLPELFEKSELTSIYGNRIDRCNEDSFDTLLYHYFSWLNLPMDETSLTTYVKGLETYTKSMCIEETWHILNLAIQCLENSYNSNFSAVLTFYALIEILILTDKEKRDKGNFIREECSRKLPQFLKKDSITYLGLQPFINKDLSEKDIFDKLTHIRHKVIHGILKEAREILRELFPMRKGKYGGATEDAESSVFQDQLRCLNCLIRLVLVNILMEWMHDPNNLLQIKNRDYIETD</sequence>
<organism evidence="1 2">
    <name type="scientific">Coprococcus comes</name>
    <dbReference type="NCBI Taxonomy" id="410072"/>
    <lineage>
        <taxon>Bacteria</taxon>
        <taxon>Bacillati</taxon>
        <taxon>Bacillota</taxon>
        <taxon>Clostridia</taxon>
        <taxon>Lachnospirales</taxon>
        <taxon>Lachnospiraceae</taxon>
        <taxon>Coprococcus</taxon>
    </lineage>
</organism>
<gene>
    <name evidence="1" type="ORF">DXD67_00495</name>
</gene>
<evidence type="ECO:0000313" key="1">
    <source>
        <dbReference type="EMBL" id="RGJ26288.1"/>
    </source>
</evidence>
<reference evidence="1 2" key="1">
    <citation type="submission" date="2018-08" db="EMBL/GenBank/DDBJ databases">
        <title>A genome reference for cultivated species of the human gut microbiota.</title>
        <authorList>
            <person name="Zou Y."/>
            <person name="Xue W."/>
            <person name="Luo G."/>
        </authorList>
    </citation>
    <scope>NUCLEOTIDE SEQUENCE [LARGE SCALE GENOMIC DNA]</scope>
    <source>
        <strain evidence="1 2">TM07-19</strain>
    </source>
</reference>
<dbReference type="RefSeq" id="WP_092072659.1">
    <property type="nucleotide sequence ID" value="NZ_QSOV01000001.1"/>
</dbReference>
<name>A0A3E4GTS7_9FIRM</name>